<dbReference type="RefSeq" id="YP_009345682.1">
    <property type="nucleotide sequence ID" value="NC_033778.1"/>
</dbReference>
<evidence type="ECO:0000313" key="1">
    <source>
        <dbReference type="EMBL" id="AQQ79998.1"/>
    </source>
</evidence>
<organism evidence="1 2">
    <name type="scientific">Leptopilina boulardi filamentous virus</name>
    <dbReference type="NCBI Taxonomy" id="552509"/>
    <lineage>
        <taxon>Viruses</taxon>
        <taxon>Viruses incertae sedis</taxon>
        <taxon>Naldaviricetes</taxon>
        <taxon>Lefavirales</taxon>
        <taxon>Filamentoviridae</taxon>
        <taxon>Alphafilamentovirus</taxon>
        <taxon>Alphafilamentovirus leboulardi</taxon>
    </lineage>
</organism>
<evidence type="ECO:0000313" key="2">
    <source>
        <dbReference type="Proteomes" id="UP000203066"/>
    </source>
</evidence>
<name>A0A1S5YDB6_9VIRU</name>
<protein>
    <submittedName>
        <fullName evidence="1">Uncharacterized protein</fullName>
    </submittedName>
</protein>
<gene>
    <name evidence="1" type="ORF">LbFV_ORF78</name>
</gene>
<dbReference type="EMBL" id="KY009685">
    <property type="protein sequence ID" value="AQQ79998.1"/>
    <property type="molecule type" value="Genomic_DNA"/>
</dbReference>
<dbReference type="Proteomes" id="UP000203066">
    <property type="component" value="Segment"/>
</dbReference>
<accession>A0A1S5YDB6</accession>
<sequence length="676" mass="80819">MLRHSCVMPQQKLKKRFFFLRRLRKILRYFFTCNFLNLFFINREYNIENITLSYLKKERIPVWKTSDMSNIVRKWWMFHRKTQLEDNIEIKKDIQLYHFFYNGLFIKTNYPYVYHIDKKKKYDFNDMKVIYLPAIHMHSKGSIYEYQKIFKDDEKMPFLALLDLLKINENCSKSVYRFILKMKMYLKKKNLILYMKYLNEEIIKYKDCENFLYIIFEKNYGFLYKILLLFIKDAFDFDKKKKFKIHSLQTVINNYANKNIKEIKNLTTIKMKNDSIVKQIQGRDSTMRRQLLSPKIMTLRSQINLRFDLQSNEVIMPISMINELNIYINLSKCLDNLYDLENPMYQKECFIDLSVEIFCMMKRDPVLCKNSIILISRIAFAKTDLFFIGPYNIIGQNADFDGDAENCCILQNLTSGLEGRLYLASEYNIYLGYLKLKLIFTETHILYMHQRGLPKFHKFKKRFDNILSISFLKWFSNQENIDAVFSFKKQYPNVEIFKYIEPTRIALELLMLSIYVDYGSQETFSFFNEINLNIVKLSNNENCDFKVSHLPNQYIIENAFLDLTLLKIVLSGATGSLDHYLQILNTVNEKKEMTNVDIYQASTLALSNIGIAARNVPTNGHESFKTIIEFNGFVFCKDEILYKDKCILKKNVQEIFFHYINVSEELLYLRTKNMLT</sequence>
<reference evidence="1 2" key="1">
    <citation type="journal article" date="2016" name="Genome Biol. Evol.">
        <title>Genome Sequencing of the Behavior Manipulating Virus LbFV Reveals a Possible New Virus Family.</title>
        <authorList>
            <person name="Lepetit D."/>
            <person name="Gillet B."/>
            <person name="Hughes S."/>
            <person name="Kraaijeveld K."/>
            <person name="Varaldi J."/>
        </authorList>
    </citation>
    <scope>NUCLEOTIDE SEQUENCE [LARGE SCALE GENOMIC DNA]</scope>
    <source>
        <strain evidence="1">Valence Gotheron</strain>
    </source>
</reference>
<dbReference type="KEGG" id="vg:31050555"/>
<dbReference type="Gene3D" id="2.40.40.20">
    <property type="match status" value="1"/>
</dbReference>
<proteinExistence type="predicted"/>
<dbReference type="SUPFAM" id="SSF64484">
    <property type="entry name" value="beta and beta-prime subunits of DNA dependent RNA-polymerase"/>
    <property type="match status" value="1"/>
</dbReference>
<dbReference type="GeneID" id="31050555"/>
<keyword evidence="2" id="KW-1185">Reference proteome</keyword>